<evidence type="ECO:0000313" key="14">
    <source>
        <dbReference type="EMBL" id="KAK5648981.1"/>
    </source>
</evidence>
<proteinExistence type="inferred from homology"/>
<reference evidence="14 15" key="1">
    <citation type="journal article" date="2024" name="Insects">
        <title>An Improved Chromosome-Level Genome Assembly of the Firefly Pyrocoelia pectoralis.</title>
        <authorList>
            <person name="Fu X."/>
            <person name="Meyer-Rochow V.B."/>
            <person name="Ballantyne L."/>
            <person name="Zhu X."/>
        </authorList>
    </citation>
    <scope>NUCLEOTIDE SEQUENCE [LARGE SCALE GENOMIC DNA]</scope>
    <source>
        <strain evidence="14">XCY_ONT2</strain>
    </source>
</reference>
<comment type="catalytic activity">
    <reaction evidence="1">
        <text>AMP + diphosphate = 5-phospho-alpha-D-ribose 1-diphosphate + adenine</text>
        <dbReference type="Rhea" id="RHEA:16609"/>
        <dbReference type="ChEBI" id="CHEBI:16708"/>
        <dbReference type="ChEBI" id="CHEBI:33019"/>
        <dbReference type="ChEBI" id="CHEBI:58017"/>
        <dbReference type="ChEBI" id="CHEBI:456215"/>
        <dbReference type="EC" id="2.4.2.7"/>
    </reaction>
</comment>
<dbReference type="Proteomes" id="UP001329430">
    <property type="component" value="Chromosome 2"/>
</dbReference>
<dbReference type="AlphaFoldDB" id="A0AAN7ZV29"/>
<gene>
    <name evidence="14" type="ORF">RI129_003873</name>
</gene>
<comment type="similarity">
    <text evidence="5">Belongs to the purine/pyrimidine phosphoribosyltransferase family.</text>
</comment>
<dbReference type="InterPro" id="IPR050054">
    <property type="entry name" value="UPRTase/APRTase"/>
</dbReference>
<comment type="pathway">
    <text evidence="4">Purine metabolism; AMP biosynthesis via salvage pathway; AMP from adenine: step 1/1.</text>
</comment>
<dbReference type="SUPFAM" id="SSF53271">
    <property type="entry name" value="PRTase-like"/>
    <property type="match status" value="1"/>
</dbReference>
<evidence type="ECO:0000256" key="6">
    <source>
        <dbReference type="ARBA" id="ARBA00011738"/>
    </source>
</evidence>
<dbReference type="GO" id="GO:0003999">
    <property type="term" value="F:adenine phosphoribosyltransferase activity"/>
    <property type="evidence" value="ECO:0007669"/>
    <property type="project" value="UniProtKB-EC"/>
</dbReference>
<evidence type="ECO:0000256" key="8">
    <source>
        <dbReference type="ARBA" id="ARBA00017366"/>
    </source>
</evidence>
<evidence type="ECO:0000256" key="2">
    <source>
        <dbReference type="ARBA" id="ARBA00003968"/>
    </source>
</evidence>
<dbReference type="EMBL" id="JAVRBK010000002">
    <property type="protein sequence ID" value="KAK5648981.1"/>
    <property type="molecule type" value="Genomic_DNA"/>
</dbReference>
<evidence type="ECO:0000256" key="5">
    <source>
        <dbReference type="ARBA" id="ARBA00008391"/>
    </source>
</evidence>
<dbReference type="PANTHER" id="PTHR32315">
    <property type="entry name" value="ADENINE PHOSPHORIBOSYLTRANSFERASE"/>
    <property type="match status" value="1"/>
</dbReference>
<dbReference type="GO" id="GO:0006168">
    <property type="term" value="P:adenine salvage"/>
    <property type="evidence" value="ECO:0007669"/>
    <property type="project" value="InterPro"/>
</dbReference>
<comment type="function">
    <text evidence="2">Catalyzes a salvage reaction resulting in the formation of AMP, that is energically less costly than de novo synthesis.</text>
</comment>
<dbReference type="GO" id="GO:0006166">
    <property type="term" value="P:purine ribonucleoside salvage"/>
    <property type="evidence" value="ECO:0007669"/>
    <property type="project" value="UniProtKB-KW"/>
</dbReference>
<keyword evidence="9" id="KW-0963">Cytoplasm</keyword>
<sequence length="163" mass="17952">MSRLSKINLIKNTIKSYPDFPKPGVLFRDIFAVLNQPDVAAVLYEVLCEEAKSISPPVDCIAALDARGFLFGTIIAKELNIPFVPIRKKGKLPGDVQSVRYQLEYREDEVEIQTETIRPGQRVLIVDDLLATGGTLAAAVQLITKLGADAVCLIIIELTDLEE</sequence>
<dbReference type="GO" id="GO:0002055">
    <property type="term" value="F:adenine binding"/>
    <property type="evidence" value="ECO:0007669"/>
    <property type="project" value="TreeGrafter"/>
</dbReference>
<dbReference type="PANTHER" id="PTHR32315:SF3">
    <property type="entry name" value="ADENINE PHOSPHORIBOSYLTRANSFERASE"/>
    <property type="match status" value="1"/>
</dbReference>
<name>A0AAN7ZV29_9COLE</name>
<dbReference type="FunFam" id="3.40.50.2020:FF:000021">
    <property type="entry name" value="Adenine phosphoribosyltransferase"/>
    <property type="match status" value="1"/>
</dbReference>
<organism evidence="14 15">
    <name type="scientific">Pyrocoelia pectoralis</name>
    <dbReference type="NCBI Taxonomy" id="417401"/>
    <lineage>
        <taxon>Eukaryota</taxon>
        <taxon>Metazoa</taxon>
        <taxon>Ecdysozoa</taxon>
        <taxon>Arthropoda</taxon>
        <taxon>Hexapoda</taxon>
        <taxon>Insecta</taxon>
        <taxon>Pterygota</taxon>
        <taxon>Neoptera</taxon>
        <taxon>Endopterygota</taxon>
        <taxon>Coleoptera</taxon>
        <taxon>Polyphaga</taxon>
        <taxon>Elateriformia</taxon>
        <taxon>Elateroidea</taxon>
        <taxon>Lampyridae</taxon>
        <taxon>Lampyrinae</taxon>
        <taxon>Pyrocoelia</taxon>
    </lineage>
</organism>
<evidence type="ECO:0000256" key="1">
    <source>
        <dbReference type="ARBA" id="ARBA00000868"/>
    </source>
</evidence>
<evidence type="ECO:0000256" key="3">
    <source>
        <dbReference type="ARBA" id="ARBA00004496"/>
    </source>
</evidence>
<dbReference type="NCBIfam" id="NF002636">
    <property type="entry name" value="PRK02304.1-5"/>
    <property type="match status" value="1"/>
</dbReference>
<dbReference type="Pfam" id="PF00156">
    <property type="entry name" value="Pribosyltran"/>
    <property type="match status" value="1"/>
</dbReference>
<dbReference type="GO" id="GO:0005737">
    <property type="term" value="C:cytoplasm"/>
    <property type="evidence" value="ECO:0007669"/>
    <property type="project" value="UniProtKB-SubCell"/>
</dbReference>
<keyword evidence="11" id="KW-0808">Transferase</keyword>
<comment type="subunit">
    <text evidence="6">Homodimer.</text>
</comment>
<evidence type="ECO:0000256" key="9">
    <source>
        <dbReference type="ARBA" id="ARBA00022490"/>
    </source>
</evidence>
<dbReference type="InterPro" id="IPR005764">
    <property type="entry name" value="Ade_phspho_trans"/>
</dbReference>
<dbReference type="Gene3D" id="3.40.50.2020">
    <property type="match status" value="1"/>
</dbReference>
<accession>A0AAN7ZV29</accession>
<keyword evidence="15" id="KW-1185">Reference proteome</keyword>
<evidence type="ECO:0000256" key="7">
    <source>
        <dbReference type="ARBA" id="ARBA00011893"/>
    </source>
</evidence>
<comment type="caution">
    <text evidence="14">The sequence shown here is derived from an EMBL/GenBank/DDBJ whole genome shotgun (WGS) entry which is preliminary data.</text>
</comment>
<evidence type="ECO:0000256" key="11">
    <source>
        <dbReference type="ARBA" id="ARBA00022679"/>
    </source>
</evidence>
<protein>
    <recommendedName>
        <fullName evidence="8">Adenine phosphoribosyltransferase</fullName>
        <ecNumber evidence="7">2.4.2.7</ecNumber>
    </recommendedName>
</protein>
<dbReference type="GO" id="GO:0016208">
    <property type="term" value="F:AMP binding"/>
    <property type="evidence" value="ECO:0007669"/>
    <property type="project" value="TreeGrafter"/>
</dbReference>
<evidence type="ECO:0000256" key="4">
    <source>
        <dbReference type="ARBA" id="ARBA00004659"/>
    </source>
</evidence>
<evidence type="ECO:0000313" key="15">
    <source>
        <dbReference type="Proteomes" id="UP001329430"/>
    </source>
</evidence>
<dbReference type="CDD" id="cd06223">
    <property type="entry name" value="PRTases_typeI"/>
    <property type="match status" value="1"/>
</dbReference>
<dbReference type="HAMAP" id="MF_00004">
    <property type="entry name" value="Aden_phosphoribosyltr"/>
    <property type="match status" value="1"/>
</dbReference>
<dbReference type="InterPro" id="IPR029057">
    <property type="entry name" value="PRTase-like"/>
</dbReference>
<comment type="subcellular location">
    <subcellularLocation>
        <location evidence="3">Cytoplasm</location>
    </subcellularLocation>
</comment>
<dbReference type="GO" id="GO:0044209">
    <property type="term" value="P:AMP salvage"/>
    <property type="evidence" value="ECO:0007669"/>
    <property type="project" value="TreeGrafter"/>
</dbReference>
<feature type="domain" description="Phosphoribosyltransferase" evidence="13">
    <location>
        <begin position="58"/>
        <end position="151"/>
    </location>
</feature>
<keyword evidence="10" id="KW-0328">Glycosyltransferase</keyword>
<dbReference type="EC" id="2.4.2.7" evidence="7"/>
<keyword evidence="12" id="KW-0660">Purine salvage</keyword>
<evidence type="ECO:0000256" key="10">
    <source>
        <dbReference type="ARBA" id="ARBA00022676"/>
    </source>
</evidence>
<evidence type="ECO:0000256" key="12">
    <source>
        <dbReference type="ARBA" id="ARBA00022726"/>
    </source>
</evidence>
<evidence type="ECO:0000259" key="13">
    <source>
        <dbReference type="Pfam" id="PF00156"/>
    </source>
</evidence>
<dbReference type="InterPro" id="IPR000836">
    <property type="entry name" value="PRTase_dom"/>
</dbReference>
<dbReference type="NCBIfam" id="NF002634">
    <property type="entry name" value="PRK02304.1-3"/>
    <property type="match status" value="1"/>
</dbReference>